<evidence type="ECO:0000256" key="6">
    <source>
        <dbReference type="ARBA" id="ARBA00023242"/>
    </source>
</evidence>
<proteinExistence type="predicted"/>
<keyword evidence="4" id="KW-0238">DNA-binding</keyword>
<evidence type="ECO:0000313" key="7">
    <source>
        <dbReference type="EMBL" id="MDI1485716.1"/>
    </source>
</evidence>
<dbReference type="AlphaFoldDB" id="A0AA43TNQ6"/>
<keyword evidence="8" id="KW-1185">Reference proteome</keyword>
<sequence>MIGSQPMELAAHHGQGAPGFCASIPTSFSSIEEARNSLAYNASQCTIILESPDKYSERAPYLQMLTKWGSAVDAFESQNSLSARSIQAIRLLQVNQRFIEMSFAVPPTSITHRETDWDLHLEDCKEIVSLASEALQTSPDALDGVQQRPSFCFDGVLVGPLFAVGHKCRDPFVRREAARLLKKYPRQEGIWDSVLAGRVVDKLISLEEQGLGTVEKSQDVPDCARLNEVQVTFDIEGRLGTIWYKRRLGSPLTGTLIRQFKDHIKW</sequence>
<evidence type="ECO:0000256" key="3">
    <source>
        <dbReference type="ARBA" id="ARBA00023015"/>
    </source>
</evidence>
<protein>
    <submittedName>
        <fullName evidence="7">Uncharacterized protein</fullName>
    </submittedName>
</protein>
<dbReference type="GO" id="GO:0046872">
    <property type="term" value="F:metal ion binding"/>
    <property type="evidence" value="ECO:0007669"/>
    <property type="project" value="UniProtKB-KW"/>
</dbReference>
<organism evidence="7 8">
    <name type="scientific">Ramalina farinacea</name>
    <dbReference type="NCBI Taxonomy" id="258253"/>
    <lineage>
        <taxon>Eukaryota</taxon>
        <taxon>Fungi</taxon>
        <taxon>Dikarya</taxon>
        <taxon>Ascomycota</taxon>
        <taxon>Pezizomycotina</taxon>
        <taxon>Lecanoromycetes</taxon>
        <taxon>OSLEUM clade</taxon>
        <taxon>Lecanoromycetidae</taxon>
        <taxon>Lecanorales</taxon>
        <taxon>Lecanorineae</taxon>
        <taxon>Ramalinaceae</taxon>
        <taxon>Ramalina</taxon>
    </lineage>
</organism>
<evidence type="ECO:0000256" key="1">
    <source>
        <dbReference type="ARBA" id="ARBA00022723"/>
    </source>
</evidence>
<dbReference type="PANTHER" id="PTHR36206">
    <property type="entry name" value="ASPERCRYPTIN BIOSYNTHESIS CLUSTER-SPECIFIC TRANSCRIPTION REGULATOR ATNN-RELATED"/>
    <property type="match status" value="1"/>
</dbReference>
<evidence type="ECO:0000256" key="5">
    <source>
        <dbReference type="ARBA" id="ARBA00023163"/>
    </source>
</evidence>
<dbReference type="GO" id="GO:0003677">
    <property type="term" value="F:DNA binding"/>
    <property type="evidence" value="ECO:0007669"/>
    <property type="project" value="UniProtKB-KW"/>
</dbReference>
<dbReference type="PANTHER" id="PTHR36206:SF12">
    <property type="entry name" value="ASPERCRYPTIN BIOSYNTHESIS CLUSTER-SPECIFIC TRANSCRIPTION REGULATOR ATNN-RELATED"/>
    <property type="match status" value="1"/>
</dbReference>
<keyword evidence="6" id="KW-0539">Nucleus</keyword>
<dbReference type="InterPro" id="IPR052360">
    <property type="entry name" value="Transcr_Regulatory_Proteins"/>
</dbReference>
<dbReference type="EMBL" id="JAPUFD010000002">
    <property type="protein sequence ID" value="MDI1485716.1"/>
    <property type="molecule type" value="Genomic_DNA"/>
</dbReference>
<name>A0AA43TNQ6_9LECA</name>
<keyword evidence="5" id="KW-0804">Transcription</keyword>
<dbReference type="Proteomes" id="UP001161017">
    <property type="component" value="Unassembled WGS sequence"/>
</dbReference>
<evidence type="ECO:0000256" key="4">
    <source>
        <dbReference type="ARBA" id="ARBA00023125"/>
    </source>
</evidence>
<accession>A0AA43TNQ6</accession>
<keyword evidence="3" id="KW-0805">Transcription regulation</keyword>
<evidence type="ECO:0000313" key="8">
    <source>
        <dbReference type="Proteomes" id="UP001161017"/>
    </source>
</evidence>
<keyword evidence="1" id="KW-0479">Metal-binding</keyword>
<gene>
    <name evidence="7" type="ORF">OHK93_003905</name>
</gene>
<comment type="caution">
    <text evidence="7">The sequence shown here is derived from an EMBL/GenBank/DDBJ whole genome shotgun (WGS) entry which is preliminary data.</text>
</comment>
<reference evidence="7" key="1">
    <citation type="journal article" date="2023" name="Genome Biol. Evol.">
        <title>First Whole Genome Sequence and Flow Cytometry Genome Size Data for the Lichen-Forming Fungus Ramalina farinacea (Ascomycota).</title>
        <authorList>
            <person name="Llewellyn T."/>
            <person name="Mian S."/>
            <person name="Hill R."/>
            <person name="Leitch I.J."/>
            <person name="Gaya E."/>
        </authorList>
    </citation>
    <scope>NUCLEOTIDE SEQUENCE</scope>
    <source>
        <strain evidence="7">LIQ254RAFAR</strain>
    </source>
</reference>
<keyword evidence="2" id="KW-0862">Zinc</keyword>
<evidence type="ECO:0000256" key="2">
    <source>
        <dbReference type="ARBA" id="ARBA00022833"/>
    </source>
</evidence>